<dbReference type="Proteomes" id="UP000324550">
    <property type="component" value="Unassembled WGS sequence"/>
</dbReference>
<organism evidence="1 2">
    <name type="scientific">Formosa maritima</name>
    <dbReference type="NCBI Taxonomy" id="2592046"/>
    <lineage>
        <taxon>Bacteria</taxon>
        <taxon>Pseudomonadati</taxon>
        <taxon>Bacteroidota</taxon>
        <taxon>Flavobacteriia</taxon>
        <taxon>Flavobacteriales</taxon>
        <taxon>Flavobacteriaceae</taxon>
        <taxon>Formosa</taxon>
    </lineage>
</organism>
<accession>A0A5D0GJC1</accession>
<dbReference type="RefSeq" id="WP_148452979.1">
    <property type="nucleotide sequence ID" value="NZ_VSFC01000012.1"/>
</dbReference>
<evidence type="ECO:0000313" key="1">
    <source>
        <dbReference type="EMBL" id="TYA59074.1"/>
    </source>
</evidence>
<proteinExistence type="predicted"/>
<gene>
    <name evidence="1" type="ORF">FVF61_02685</name>
</gene>
<name>A0A5D0GJC1_9FLAO</name>
<dbReference type="EMBL" id="VSFC01000012">
    <property type="protein sequence ID" value="TYA59074.1"/>
    <property type="molecule type" value="Genomic_DNA"/>
</dbReference>
<dbReference type="AlphaFoldDB" id="A0A5D0GJC1"/>
<sequence>MVFKLSTLILVLALLTPSVVKFTHIFSHHKHEVCKGESKTHLHTLDIDCTFHKFKLNNQYTFTVQSYNLFDIDDNYNHIFSQYLFLNTFQPLHFTLRGPPFNS</sequence>
<evidence type="ECO:0000313" key="2">
    <source>
        <dbReference type="Proteomes" id="UP000324550"/>
    </source>
</evidence>
<comment type="caution">
    <text evidence="1">The sequence shown here is derived from an EMBL/GenBank/DDBJ whole genome shotgun (WGS) entry which is preliminary data.</text>
</comment>
<dbReference type="OrthoDB" id="1449138at2"/>
<reference evidence="1 2" key="1">
    <citation type="submission" date="2019-08" db="EMBL/GenBank/DDBJ databases">
        <title>Formosa sediminis sp. nov., isolated from marine sediment.</title>
        <authorList>
            <person name="Cao W.R."/>
        </authorList>
    </citation>
    <scope>NUCLEOTIDE SEQUENCE [LARGE SCALE GENOMIC DNA]</scope>
    <source>
        <strain evidence="1 2">1494</strain>
    </source>
</reference>
<keyword evidence="2" id="KW-1185">Reference proteome</keyword>
<protein>
    <submittedName>
        <fullName evidence="1">Uncharacterized protein</fullName>
    </submittedName>
</protein>